<evidence type="ECO:0000313" key="1">
    <source>
        <dbReference type="EMBL" id="KRL86512.1"/>
    </source>
</evidence>
<name>A0A0R1TZ52_9LACO</name>
<dbReference type="SUPFAM" id="SSF53822">
    <property type="entry name" value="Periplasmic binding protein-like I"/>
    <property type="match status" value="1"/>
</dbReference>
<dbReference type="PANTHER" id="PTHR35271">
    <property type="entry name" value="ABC TRANSPORTER, SUBSTRATE-BINDING LIPOPROTEIN-RELATED"/>
    <property type="match status" value="1"/>
</dbReference>
<dbReference type="OrthoDB" id="9776955at2"/>
<reference evidence="1 2" key="1">
    <citation type="journal article" date="2015" name="Genome Announc.">
        <title>Expanding the biotechnology potential of lactobacilli through comparative genomics of 213 strains and associated genera.</title>
        <authorList>
            <person name="Sun Z."/>
            <person name="Harris H.M."/>
            <person name="McCann A."/>
            <person name="Guo C."/>
            <person name="Argimon S."/>
            <person name="Zhang W."/>
            <person name="Yang X."/>
            <person name="Jeffery I.B."/>
            <person name="Cooney J.C."/>
            <person name="Kagawa T.F."/>
            <person name="Liu W."/>
            <person name="Song Y."/>
            <person name="Salvetti E."/>
            <person name="Wrobel A."/>
            <person name="Rasinkangas P."/>
            <person name="Parkhill J."/>
            <person name="Rea M.C."/>
            <person name="O'Sullivan O."/>
            <person name="Ritari J."/>
            <person name="Douillard F.P."/>
            <person name="Paul Ross R."/>
            <person name="Yang R."/>
            <person name="Briner A.E."/>
            <person name="Felis G.E."/>
            <person name="de Vos W.M."/>
            <person name="Barrangou R."/>
            <person name="Klaenhammer T.R."/>
            <person name="Caufield P.W."/>
            <person name="Cui Y."/>
            <person name="Zhang H."/>
            <person name="O'Toole P.W."/>
        </authorList>
    </citation>
    <scope>NUCLEOTIDE SEQUENCE [LARGE SCALE GENOMIC DNA]</scope>
    <source>
        <strain evidence="1 2">DSM 15945</strain>
    </source>
</reference>
<protein>
    <submittedName>
        <fullName evidence="1">ABC-type uncharacterized transport system, periplasmic component</fullName>
    </submittedName>
</protein>
<accession>A0A0R1TZ52</accession>
<dbReference type="InterPro" id="IPR047776">
    <property type="entry name" value="ABC_SBP_TrpX-like"/>
</dbReference>
<dbReference type="InterPro" id="IPR028082">
    <property type="entry name" value="Peripla_BP_I"/>
</dbReference>
<evidence type="ECO:0000313" key="2">
    <source>
        <dbReference type="Proteomes" id="UP000051922"/>
    </source>
</evidence>
<dbReference type="Gene3D" id="3.40.50.2300">
    <property type="match status" value="2"/>
</dbReference>
<proteinExistence type="predicted"/>
<dbReference type="Proteomes" id="UP000051922">
    <property type="component" value="Unassembled WGS sequence"/>
</dbReference>
<dbReference type="InterPro" id="IPR007487">
    <property type="entry name" value="ABC_transpt-TYRBP-like"/>
</dbReference>
<comment type="caution">
    <text evidence="1">The sequence shown here is derived from an EMBL/GenBank/DDBJ whole genome shotgun (WGS) entry which is preliminary data.</text>
</comment>
<dbReference type="Pfam" id="PF04392">
    <property type="entry name" value="ABC_sub_bind"/>
    <property type="match status" value="1"/>
</dbReference>
<dbReference type="PATRIC" id="fig|1423783.4.peg.789"/>
<dbReference type="AlphaFoldDB" id="A0A0R1TZ52"/>
<keyword evidence="2" id="KW-1185">Reference proteome</keyword>
<gene>
    <name evidence="1" type="ORF">FC50_GL000761</name>
</gene>
<sequence length="338" mass="35952">MKRMIAFITALVLFVGGCYIADVMPKHTASANKPRQHQVVKKVGILQLMSHPALNAIHKGIVAGLKDEGYTVGKNLKIDFQNAQNDQSNLKSMATRFVNEKEDATVGIATPSAQALANATSKIPVVMGAITDPVSAKLVSSVKKPGGNVTGVSDQAPIDAQLQLIRKIVPSAKTLGVIYTSSDDSSQAQVKLVQQKAHKYGFTIKTFSINSTNDLQQVAQQMVTQVDAIFVPTDNTIASAMPTLANVANGAKKPIFPTVDTMVEDGGLATVGLNQYDLGVKTGKMVARILKGDKTATMPVEFMTKGDLIINQKVADELGIKIPAKLLDEAKTSGKVVK</sequence>
<dbReference type="NCBIfam" id="NF041285">
    <property type="entry name" value="ABC_SBP_TrpX"/>
    <property type="match status" value="1"/>
</dbReference>
<dbReference type="RefSeq" id="WP_056956549.1">
    <property type="nucleotide sequence ID" value="NZ_AZFJ01000044.1"/>
</dbReference>
<dbReference type="CDD" id="cd06325">
    <property type="entry name" value="PBP1_ABC_unchar_transporter"/>
    <property type="match status" value="1"/>
</dbReference>
<dbReference type="STRING" id="1423783.FC50_GL000761"/>
<dbReference type="PROSITE" id="PS51257">
    <property type="entry name" value="PROKAR_LIPOPROTEIN"/>
    <property type="match status" value="1"/>
</dbReference>
<organism evidence="1 2">
    <name type="scientific">Lacticaseibacillus pantheris DSM 15945 = JCM 12539 = NBRC 106106</name>
    <dbReference type="NCBI Taxonomy" id="1423783"/>
    <lineage>
        <taxon>Bacteria</taxon>
        <taxon>Bacillati</taxon>
        <taxon>Bacillota</taxon>
        <taxon>Bacilli</taxon>
        <taxon>Lactobacillales</taxon>
        <taxon>Lactobacillaceae</taxon>
        <taxon>Lacticaseibacillus</taxon>
    </lineage>
</organism>
<dbReference type="EMBL" id="AZFJ01000044">
    <property type="protein sequence ID" value="KRL86512.1"/>
    <property type="molecule type" value="Genomic_DNA"/>
</dbReference>
<dbReference type="PANTHER" id="PTHR35271:SF1">
    <property type="entry name" value="ABC TRANSPORTER, SUBSTRATE-BINDING LIPOPROTEIN"/>
    <property type="match status" value="1"/>
</dbReference>